<dbReference type="PROSITE" id="PS00107">
    <property type="entry name" value="PROTEIN_KINASE_ATP"/>
    <property type="match status" value="1"/>
</dbReference>
<keyword evidence="4" id="KW-0418">Kinase</keyword>
<dbReference type="InterPro" id="IPR017441">
    <property type="entry name" value="Protein_kinase_ATP_BS"/>
</dbReference>
<proteinExistence type="predicted"/>
<evidence type="ECO:0000256" key="6">
    <source>
        <dbReference type="PROSITE-ProRule" id="PRU10141"/>
    </source>
</evidence>
<evidence type="ECO:0000256" key="2">
    <source>
        <dbReference type="ARBA" id="ARBA00022679"/>
    </source>
</evidence>
<dbReference type="Proteomes" id="UP001206925">
    <property type="component" value="Unassembled WGS sequence"/>
</dbReference>
<evidence type="ECO:0000256" key="5">
    <source>
        <dbReference type="ARBA" id="ARBA00022840"/>
    </source>
</evidence>
<dbReference type="Gene3D" id="3.30.200.20">
    <property type="entry name" value="Phosphorylase Kinase, domain 1"/>
    <property type="match status" value="1"/>
</dbReference>
<name>A0AAD5GC38_AMBAR</name>
<dbReference type="EMBL" id="JAMZMK010009220">
    <property type="protein sequence ID" value="KAI7736677.1"/>
    <property type="molecule type" value="Genomic_DNA"/>
</dbReference>
<dbReference type="Pfam" id="PF00069">
    <property type="entry name" value="Pkinase"/>
    <property type="match status" value="1"/>
</dbReference>
<dbReference type="InterPro" id="IPR001245">
    <property type="entry name" value="Ser-Thr/Tyr_kinase_cat_dom"/>
</dbReference>
<dbReference type="InterPro" id="IPR011009">
    <property type="entry name" value="Kinase-like_dom_sf"/>
</dbReference>
<dbReference type="InterPro" id="IPR000719">
    <property type="entry name" value="Prot_kinase_dom"/>
</dbReference>
<keyword evidence="5 6" id="KW-0067">ATP-binding</keyword>
<dbReference type="InterPro" id="IPR045272">
    <property type="entry name" value="ANXUR1/2-like"/>
</dbReference>
<dbReference type="GO" id="GO:0009506">
    <property type="term" value="C:plasmodesma"/>
    <property type="evidence" value="ECO:0007669"/>
    <property type="project" value="TreeGrafter"/>
</dbReference>
<keyword evidence="2" id="KW-0808">Transferase</keyword>
<evidence type="ECO:0000259" key="7">
    <source>
        <dbReference type="PROSITE" id="PS50011"/>
    </source>
</evidence>
<evidence type="ECO:0000313" key="9">
    <source>
        <dbReference type="Proteomes" id="UP001206925"/>
    </source>
</evidence>
<evidence type="ECO:0000256" key="3">
    <source>
        <dbReference type="ARBA" id="ARBA00022741"/>
    </source>
</evidence>
<sequence>MLTSCKHPNLLTFIGFCDEDFEMILVFECDFKETLYDYLRSTSNNSSLTMEKQMRICLDIAHGLKHLHNIEGKPSMRHHVIHSENVFLDEKWTAKISNFRTWLPSAIEPPKTRQRVIDDIYSYGVQKLEHLKIPFKDIKAATESFDIKYRIGSGGYGEVYKAKLKIKCKDEHHDMANTVAIKRIKSRNDGQENEGFLVELDVVSKCKHPNIVSLLGFCVEDGEMLLVYELVSKGSLDEYLSSVDRMVNFTWKKRLQLCIDIAQGLKHMHTTMEAKNGIIHRDIKSANILLGVSTINTQTLAGTDFYLDPEYARTERGFLEEFEVLFKYKHENIIGLVGYCNKMDEKIILYEHASKGSLDRYLDDISFSWTKRLKICIDIANGLKFLHGGHLGQDVVIHRDIKSSNILLDKDCKAKICGFECALVYPSNQEKENVYVMDNVKGSSGYMDPLYEEIHILTKESDIYSLGVVLIEILCGRLGLPEELRSSHYVSYVLFEGRSTEEATKKIVFKGIKEQIGRKSFTIFRRIAFQCLLHDRKERPTASDVVVHLQKALEFQKAYEIRKATMHRNKEEILSNSRENHSTMAKKDIYNILSKGILLEDDKREIMQVLKGTLDLEQLIQEEEDSYHSYHTQR</sequence>
<keyword evidence="3 6" id="KW-0547">Nucleotide-binding</keyword>
<feature type="domain" description="Protein kinase" evidence="7">
    <location>
        <begin position="145"/>
        <end position="553"/>
    </location>
</feature>
<dbReference type="Pfam" id="PF07714">
    <property type="entry name" value="PK_Tyr_Ser-Thr"/>
    <property type="match status" value="2"/>
</dbReference>
<keyword evidence="9" id="KW-1185">Reference proteome</keyword>
<dbReference type="GO" id="GO:0004674">
    <property type="term" value="F:protein serine/threonine kinase activity"/>
    <property type="evidence" value="ECO:0007669"/>
    <property type="project" value="UniProtKB-KW"/>
</dbReference>
<evidence type="ECO:0000313" key="8">
    <source>
        <dbReference type="EMBL" id="KAI7736677.1"/>
    </source>
</evidence>
<organism evidence="8 9">
    <name type="scientific">Ambrosia artemisiifolia</name>
    <name type="common">Common ragweed</name>
    <dbReference type="NCBI Taxonomy" id="4212"/>
    <lineage>
        <taxon>Eukaryota</taxon>
        <taxon>Viridiplantae</taxon>
        <taxon>Streptophyta</taxon>
        <taxon>Embryophyta</taxon>
        <taxon>Tracheophyta</taxon>
        <taxon>Spermatophyta</taxon>
        <taxon>Magnoliopsida</taxon>
        <taxon>eudicotyledons</taxon>
        <taxon>Gunneridae</taxon>
        <taxon>Pentapetalae</taxon>
        <taxon>asterids</taxon>
        <taxon>campanulids</taxon>
        <taxon>Asterales</taxon>
        <taxon>Asteraceae</taxon>
        <taxon>Asteroideae</taxon>
        <taxon>Heliantheae alliance</taxon>
        <taxon>Heliantheae</taxon>
        <taxon>Ambrosia</taxon>
    </lineage>
</organism>
<protein>
    <recommendedName>
        <fullName evidence="7">Protein kinase domain-containing protein</fullName>
    </recommendedName>
</protein>
<dbReference type="GO" id="GO:0004714">
    <property type="term" value="F:transmembrane receptor protein tyrosine kinase activity"/>
    <property type="evidence" value="ECO:0007669"/>
    <property type="project" value="InterPro"/>
</dbReference>
<feature type="binding site" evidence="6">
    <location>
        <position position="182"/>
    </location>
    <ligand>
        <name>ATP</name>
        <dbReference type="ChEBI" id="CHEBI:30616"/>
    </ligand>
</feature>
<dbReference type="GO" id="GO:0005524">
    <property type="term" value="F:ATP binding"/>
    <property type="evidence" value="ECO:0007669"/>
    <property type="project" value="UniProtKB-UniRule"/>
</dbReference>
<dbReference type="GO" id="GO:0005886">
    <property type="term" value="C:plasma membrane"/>
    <property type="evidence" value="ECO:0007669"/>
    <property type="project" value="TreeGrafter"/>
</dbReference>
<dbReference type="PANTHER" id="PTHR27003">
    <property type="entry name" value="OS07G0166700 PROTEIN"/>
    <property type="match status" value="1"/>
</dbReference>
<evidence type="ECO:0000256" key="1">
    <source>
        <dbReference type="ARBA" id="ARBA00022527"/>
    </source>
</evidence>
<dbReference type="SMART" id="SM00220">
    <property type="entry name" value="S_TKc"/>
    <property type="match status" value="1"/>
</dbReference>
<keyword evidence="1" id="KW-0723">Serine/threonine-protein kinase</keyword>
<dbReference type="Gene3D" id="1.10.510.10">
    <property type="entry name" value="Transferase(Phosphotransferase) domain 1"/>
    <property type="match status" value="3"/>
</dbReference>
<reference evidence="8" key="1">
    <citation type="submission" date="2022-06" db="EMBL/GenBank/DDBJ databases">
        <title>Uncovering the hologenomic basis of an extraordinary plant invasion.</title>
        <authorList>
            <person name="Bieker V.C."/>
            <person name="Martin M.D."/>
            <person name="Gilbert T."/>
            <person name="Hodgins K."/>
            <person name="Battlay P."/>
            <person name="Petersen B."/>
            <person name="Wilson J."/>
        </authorList>
    </citation>
    <scope>NUCLEOTIDE SEQUENCE</scope>
    <source>
        <strain evidence="8">AA19_3_7</strain>
        <tissue evidence="8">Leaf</tissue>
    </source>
</reference>
<dbReference type="PROSITE" id="PS00108">
    <property type="entry name" value="PROTEIN_KINASE_ST"/>
    <property type="match status" value="2"/>
</dbReference>
<dbReference type="PANTHER" id="PTHR27003:SF471">
    <property type="entry name" value="VASCULAR ENDOTHELIAL GROWTH FACTOR RECEPTOR 2 (VEGFR2)-RELATED"/>
    <property type="match status" value="1"/>
</dbReference>
<dbReference type="AlphaFoldDB" id="A0AAD5GC38"/>
<gene>
    <name evidence="8" type="ORF">M8C21_017297</name>
</gene>
<comment type="caution">
    <text evidence="8">The sequence shown here is derived from an EMBL/GenBank/DDBJ whole genome shotgun (WGS) entry which is preliminary data.</text>
</comment>
<dbReference type="InterPro" id="IPR008271">
    <property type="entry name" value="Ser/Thr_kinase_AS"/>
</dbReference>
<dbReference type="PROSITE" id="PS50011">
    <property type="entry name" value="PROTEIN_KINASE_DOM"/>
    <property type="match status" value="1"/>
</dbReference>
<evidence type="ECO:0000256" key="4">
    <source>
        <dbReference type="ARBA" id="ARBA00022777"/>
    </source>
</evidence>
<accession>A0AAD5GC38</accession>
<dbReference type="SUPFAM" id="SSF56112">
    <property type="entry name" value="Protein kinase-like (PK-like)"/>
    <property type="match status" value="3"/>
</dbReference>